<dbReference type="Proteomes" id="UP001549920">
    <property type="component" value="Unassembled WGS sequence"/>
</dbReference>
<organism evidence="3 4">
    <name type="scientific">Loxostege sticticalis</name>
    <name type="common">Beet webworm moth</name>
    <dbReference type="NCBI Taxonomy" id="481309"/>
    <lineage>
        <taxon>Eukaryota</taxon>
        <taxon>Metazoa</taxon>
        <taxon>Ecdysozoa</taxon>
        <taxon>Arthropoda</taxon>
        <taxon>Hexapoda</taxon>
        <taxon>Insecta</taxon>
        <taxon>Pterygota</taxon>
        <taxon>Neoptera</taxon>
        <taxon>Endopterygota</taxon>
        <taxon>Lepidoptera</taxon>
        <taxon>Glossata</taxon>
        <taxon>Ditrysia</taxon>
        <taxon>Pyraloidea</taxon>
        <taxon>Crambidae</taxon>
        <taxon>Pyraustinae</taxon>
        <taxon>Loxostege</taxon>
    </lineage>
</organism>
<reference evidence="3 4" key="1">
    <citation type="submission" date="2024-06" db="EMBL/GenBank/DDBJ databases">
        <title>A chromosome-level genome assembly of beet webworm, Loxostege sticticalis.</title>
        <authorList>
            <person name="Zhang Y."/>
        </authorList>
    </citation>
    <scope>NUCLEOTIDE SEQUENCE [LARGE SCALE GENOMIC DNA]</scope>
    <source>
        <strain evidence="3">AQ026</strain>
        <tissue evidence="3">Whole body</tissue>
    </source>
</reference>
<sequence>MERNLKEQIVKSASAVKRKVKMIKNIKNSNDMALETIFQPIVSPLKLLTSKTEKKRHVEEDMEPTQVVKKTKRSESESSNGSHERFQESETDLDDEENSDNDDFSSKTPNKTLTTSPSEDYDIHENSFKSIQSSPSTANDSLSWSVSSEALKEDIPYGVRSERGKLWLGKTRLHDDGKNLKIGSHSLKKTSGLAELLYKKIPNLDIITEEDLQNYKLLLIDTNAHKRNWKPSNQINGNKGFKYTHVIKPLFKFTRNNTSSVESLQRGEGIDILKEVKKDTDLVYWDDPNELVERLKLLLASRAAGNTGLDNEFHAILEEMKEAGIIKEMKYIRLPSGKFNSTITLQNLARRQ</sequence>
<evidence type="ECO:0000313" key="4">
    <source>
        <dbReference type="Proteomes" id="UP001549920"/>
    </source>
</evidence>
<protein>
    <recommendedName>
        <fullName evidence="2">DUF8207 domain-containing protein</fullName>
    </recommendedName>
</protein>
<dbReference type="Pfam" id="PF26634">
    <property type="entry name" value="DUF8207"/>
    <property type="match status" value="1"/>
</dbReference>
<feature type="compositionally biased region" description="Acidic residues" evidence="1">
    <location>
        <begin position="89"/>
        <end position="103"/>
    </location>
</feature>
<dbReference type="PANTHER" id="PTHR35374:SF1">
    <property type="entry name" value="PROTEIN KINASE DOMAIN-CONTAINING PROTEIN"/>
    <property type="match status" value="1"/>
</dbReference>
<evidence type="ECO:0000313" key="3">
    <source>
        <dbReference type="EMBL" id="KAL0883434.1"/>
    </source>
</evidence>
<evidence type="ECO:0000259" key="2">
    <source>
        <dbReference type="Pfam" id="PF26634"/>
    </source>
</evidence>
<dbReference type="InterPro" id="IPR058520">
    <property type="entry name" value="DUF8207"/>
</dbReference>
<dbReference type="EMBL" id="JBEUOH010000009">
    <property type="protein sequence ID" value="KAL0883434.1"/>
    <property type="molecule type" value="Genomic_DNA"/>
</dbReference>
<evidence type="ECO:0000256" key="1">
    <source>
        <dbReference type="SAM" id="MobiDB-lite"/>
    </source>
</evidence>
<keyword evidence="4" id="KW-1185">Reference proteome</keyword>
<feature type="region of interest" description="Disordered" evidence="1">
    <location>
        <begin position="51"/>
        <end position="121"/>
    </location>
</feature>
<comment type="caution">
    <text evidence="3">The sequence shown here is derived from an EMBL/GenBank/DDBJ whole genome shotgun (WGS) entry which is preliminary data.</text>
</comment>
<accession>A0ABR3I3N3</accession>
<gene>
    <name evidence="3" type="ORF">ABMA27_016814</name>
</gene>
<name>A0ABR3I3N3_LOXSC</name>
<feature type="domain" description="DUF8207" evidence="2">
    <location>
        <begin position="154"/>
        <end position="251"/>
    </location>
</feature>
<proteinExistence type="predicted"/>
<dbReference type="PANTHER" id="PTHR35374">
    <property type="entry name" value="CYCLIN-DEPENDENT KINASE 11A-LIKE"/>
    <property type="match status" value="1"/>
</dbReference>
<feature type="compositionally biased region" description="Polar residues" evidence="1">
    <location>
        <begin position="107"/>
        <end position="118"/>
    </location>
</feature>